<dbReference type="InterPro" id="IPR051218">
    <property type="entry name" value="Sec_MonoDiacylglyc_Lipase"/>
</dbReference>
<name>A0A1W1HF44_9BACT</name>
<keyword evidence="3" id="KW-1185">Reference proteome</keyword>
<dbReference type="RefSeq" id="WP_186441740.1">
    <property type="nucleotide sequence ID" value="NZ_LT828575.1"/>
</dbReference>
<dbReference type="Gene3D" id="3.40.50.1820">
    <property type="entry name" value="alpha/beta hydrolase"/>
    <property type="match status" value="1"/>
</dbReference>
<evidence type="ECO:0000313" key="3">
    <source>
        <dbReference type="Proteomes" id="UP000191931"/>
    </source>
</evidence>
<evidence type="ECO:0000313" key="2">
    <source>
        <dbReference type="EMBL" id="SLM31090.1"/>
    </source>
</evidence>
<dbReference type="SUPFAM" id="SSF53474">
    <property type="entry name" value="alpha/beta-Hydrolases"/>
    <property type="match status" value="1"/>
</dbReference>
<evidence type="ECO:0000259" key="1">
    <source>
        <dbReference type="Pfam" id="PF01764"/>
    </source>
</evidence>
<organism evidence="2 3">
    <name type="scientific">Desulfamplus magnetovallimortis</name>
    <dbReference type="NCBI Taxonomy" id="1246637"/>
    <lineage>
        <taxon>Bacteria</taxon>
        <taxon>Pseudomonadati</taxon>
        <taxon>Thermodesulfobacteriota</taxon>
        <taxon>Desulfobacteria</taxon>
        <taxon>Desulfobacterales</taxon>
        <taxon>Desulfobacteraceae</taxon>
        <taxon>Desulfamplus</taxon>
    </lineage>
</organism>
<dbReference type="InterPro" id="IPR029058">
    <property type="entry name" value="AB_hydrolase_fold"/>
</dbReference>
<dbReference type="EMBL" id="FWEV01000189">
    <property type="protein sequence ID" value="SLM31090.1"/>
    <property type="molecule type" value="Genomic_DNA"/>
</dbReference>
<dbReference type="Proteomes" id="UP000191931">
    <property type="component" value="Unassembled WGS sequence"/>
</dbReference>
<protein>
    <submittedName>
        <fullName evidence="2">Putative lipase</fullName>
    </submittedName>
</protein>
<dbReference type="PANTHER" id="PTHR45856">
    <property type="entry name" value="ALPHA/BETA-HYDROLASES SUPERFAMILY PROTEIN"/>
    <property type="match status" value="1"/>
</dbReference>
<proteinExistence type="predicted"/>
<dbReference type="Pfam" id="PF01764">
    <property type="entry name" value="Lipase_3"/>
    <property type="match status" value="1"/>
</dbReference>
<gene>
    <name evidence="2" type="ORF">MTBBW1_2690003</name>
</gene>
<reference evidence="2 3" key="1">
    <citation type="submission" date="2017-03" db="EMBL/GenBank/DDBJ databases">
        <authorList>
            <person name="Afonso C.L."/>
            <person name="Miller P.J."/>
            <person name="Scott M.A."/>
            <person name="Spackman E."/>
            <person name="Goraichik I."/>
            <person name="Dimitrov K.M."/>
            <person name="Suarez D.L."/>
            <person name="Swayne D.E."/>
        </authorList>
    </citation>
    <scope>NUCLEOTIDE SEQUENCE [LARGE SCALE GENOMIC DNA]</scope>
    <source>
        <strain evidence="2">PRJEB14757</strain>
    </source>
</reference>
<feature type="domain" description="Fungal lipase-type" evidence="1">
    <location>
        <begin position="105"/>
        <end position="222"/>
    </location>
</feature>
<dbReference type="InterPro" id="IPR002921">
    <property type="entry name" value="Fungal_lipase-type"/>
</dbReference>
<dbReference type="GO" id="GO:0006629">
    <property type="term" value="P:lipid metabolic process"/>
    <property type="evidence" value="ECO:0007669"/>
    <property type="project" value="InterPro"/>
</dbReference>
<accession>A0A1W1HF44</accession>
<dbReference type="AlphaFoldDB" id="A0A1W1HF44"/>
<dbReference type="STRING" id="1246637.MTBBW1_2690003"/>
<dbReference type="PANTHER" id="PTHR45856:SF24">
    <property type="entry name" value="FUNGAL LIPASE-LIKE DOMAIN-CONTAINING PROTEIN"/>
    <property type="match status" value="1"/>
</dbReference>
<dbReference type="CDD" id="cd00519">
    <property type="entry name" value="Lipase_3"/>
    <property type="match status" value="1"/>
</dbReference>
<sequence length="266" mass="30306">MMAYSYAWRSVFSPGKAVDFFPEKNPQPFETGKRGFSRTNAWWLSELSRLIYVKGFNEIDIEQQTKARNYYLNKMGLEEKWFFNGKYVQCAIIKTSSYHEDQFSVLVFRGTQGRFSNWYFNLHATLSPWPSGGEVHRGFKLILMDAWEAIQHQLDFISEPVYYTGHSLGGALAVLAASLKKPEAVYTFGSPRMGNRDFIESTKDIGIYRVVTPRDIVAGVPPFPAIQHVGQPCYLANPSASDSQRSWFQAPGFLADHSPLNYTVQL</sequence>